<proteinExistence type="predicted"/>
<feature type="compositionally biased region" description="Low complexity" evidence="1">
    <location>
        <begin position="9"/>
        <end position="19"/>
    </location>
</feature>
<feature type="region of interest" description="Disordered" evidence="1">
    <location>
        <begin position="1"/>
        <end position="58"/>
    </location>
</feature>
<dbReference type="AlphaFoldDB" id="A0A9P8K3N3"/>
<comment type="caution">
    <text evidence="2">The sequence shown here is derived from an EMBL/GenBank/DDBJ whole genome shotgun (WGS) entry which is preliminary data.</text>
</comment>
<dbReference type="Proteomes" id="UP000767238">
    <property type="component" value="Unassembled WGS sequence"/>
</dbReference>
<name>A0A9P8K3N3_AURME</name>
<sequence length="78" mass="8501">MCFGKRDSASASSFSSSSSDEPHARPIELPTIRRSPGTNRATAGMPQQAPQRAPGRETIRFVEEVNIACDDQHKSSKK</sequence>
<organism evidence="2 3">
    <name type="scientific">Aureobasidium melanogenum</name>
    <name type="common">Aureobasidium pullulans var. melanogenum</name>
    <dbReference type="NCBI Taxonomy" id="46634"/>
    <lineage>
        <taxon>Eukaryota</taxon>
        <taxon>Fungi</taxon>
        <taxon>Dikarya</taxon>
        <taxon>Ascomycota</taxon>
        <taxon>Pezizomycotina</taxon>
        <taxon>Dothideomycetes</taxon>
        <taxon>Dothideomycetidae</taxon>
        <taxon>Dothideales</taxon>
        <taxon>Saccotheciaceae</taxon>
        <taxon>Aureobasidium</taxon>
    </lineage>
</organism>
<reference evidence="2" key="1">
    <citation type="journal article" date="2021" name="J Fungi (Basel)">
        <title>Virulence traits and population genomics of the black yeast Aureobasidium melanogenum.</title>
        <authorList>
            <person name="Cernosa A."/>
            <person name="Sun X."/>
            <person name="Gostincar C."/>
            <person name="Fang C."/>
            <person name="Gunde-Cimerman N."/>
            <person name="Song Z."/>
        </authorList>
    </citation>
    <scope>NUCLEOTIDE SEQUENCE</scope>
    <source>
        <strain evidence="2">EXF-8016</strain>
    </source>
</reference>
<evidence type="ECO:0000313" key="2">
    <source>
        <dbReference type="EMBL" id="KAH0214066.1"/>
    </source>
</evidence>
<evidence type="ECO:0000313" key="3">
    <source>
        <dbReference type="Proteomes" id="UP000767238"/>
    </source>
</evidence>
<gene>
    <name evidence="2" type="ORF">KCV03_g8602</name>
</gene>
<protein>
    <submittedName>
        <fullName evidence="2">Uncharacterized protein</fullName>
    </submittedName>
</protein>
<accession>A0A9P8K3N3</accession>
<evidence type="ECO:0000256" key="1">
    <source>
        <dbReference type="SAM" id="MobiDB-lite"/>
    </source>
</evidence>
<feature type="non-terminal residue" evidence="2">
    <location>
        <position position="1"/>
    </location>
</feature>
<reference evidence="2" key="2">
    <citation type="submission" date="2021-08" db="EMBL/GenBank/DDBJ databases">
        <authorList>
            <person name="Gostincar C."/>
            <person name="Sun X."/>
            <person name="Song Z."/>
            <person name="Gunde-Cimerman N."/>
        </authorList>
    </citation>
    <scope>NUCLEOTIDE SEQUENCE</scope>
    <source>
        <strain evidence="2">EXF-8016</strain>
    </source>
</reference>
<dbReference type="OrthoDB" id="3892865at2759"/>
<dbReference type="EMBL" id="JAHFYH010000088">
    <property type="protein sequence ID" value="KAH0214066.1"/>
    <property type="molecule type" value="Genomic_DNA"/>
</dbReference>